<evidence type="ECO:0000256" key="5">
    <source>
        <dbReference type="ARBA" id="ARBA00022679"/>
    </source>
</evidence>
<name>A0A059XZG0_9BACT</name>
<dbReference type="GO" id="GO:0003899">
    <property type="term" value="F:DNA-directed RNA polymerase activity"/>
    <property type="evidence" value="ECO:0007669"/>
    <property type="project" value="UniProtKB-UniRule"/>
</dbReference>
<dbReference type="GO" id="GO:0000428">
    <property type="term" value="C:DNA-directed RNA polymerase complex"/>
    <property type="evidence" value="ECO:0007669"/>
    <property type="project" value="UniProtKB-KW"/>
</dbReference>
<keyword evidence="5 11" id="KW-0808">Transferase</keyword>
<keyword evidence="6 11" id="KW-0548">Nucleotidyltransferase</keyword>
<evidence type="ECO:0000313" key="14">
    <source>
        <dbReference type="Proteomes" id="UP000027059"/>
    </source>
</evidence>
<sequence length="134" mass="15404">MNDLVTRPIEVTPDIIDSRYRLVIAAAKRARQLMEGAPVRVEKRYLKETTTALQEIVEKKIPIITGEEAVRIEAGRREKLRERARLEERFSYSRGYALDPSDVIHADVMTYHHPEDSTQAVEGEHETEDADTED</sequence>
<dbReference type="SMART" id="SM01409">
    <property type="entry name" value="RNA_pol_Rpb6"/>
    <property type="match status" value="1"/>
</dbReference>
<dbReference type="RefSeq" id="WP_038505473.1">
    <property type="nucleotide sequence ID" value="NZ_CP007243.1"/>
</dbReference>
<evidence type="ECO:0000256" key="7">
    <source>
        <dbReference type="ARBA" id="ARBA00023163"/>
    </source>
</evidence>
<comment type="function">
    <text evidence="11">Promotes RNA polymerase assembly. Latches the N- and C-terminal regions of the beta' subunit thereby facilitating its interaction with the beta and alpha subunits.</text>
</comment>
<dbReference type="InterPro" id="IPR003716">
    <property type="entry name" value="DNA-dir_RNA_pol_omega"/>
</dbReference>
<gene>
    <name evidence="11" type="primary">rpoZ</name>
    <name evidence="13" type="ORF">Y981_07565</name>
</gene>
<evidence type="ECO:0000256" key="6">
    <source>
        <dbReference type="ARBA" id="ARBA00022695"/>
    </source>
</evidence>
<keyword evidence="7 11" id="KW-0804">Transcription</keyword>
<evidence type="ECO:0000256" key="10">
    <source>
        <dbReference type="ARBA" id="ARBA00048552"/>
    </source>
</evidence>
<evidence type="ECO:0000256" key="4">
    <source>
        <dbReference type="ARBA" id="ARBA00022478"/>
    </source>
</evidence>
<evidence type="ECO:0000313" key="13">
    <source>
        <dbReference type="EMBL" id="AIA30666.1"/>
    </source>
</evidence>
<organism evidence="13 14">
    <name type="scientific">Leptospirillum ferriphilum YSK</name>
    <dbReference type="NCBI Taxonomy" id="1441628"/>
    <lineage>
        <taxon>Bacteria</taxon>
        <taxon>Pseudomonadati</taxon>
        <taxon>Nitrospirota</taxon>
        <taxon>Nitrospiria</taxon>
        <taxon>Nitrospirales</taxon>
        <taxon>Nitrospiraceae</taxon>
        <taxon>Leptospirillum</taxon>
    </lineage>
</organism>
<dbReference type="NCBIfam" id="TIGR00690">
    <property type="entry name" value="rpoZ"/>
    <property type="match status" value="1"/>
</dbReference>
<dbReference type="GO" id="GO:0006351">
    <property type="term" value="P:DNA-templated transcription"/>
    <property type="evidence" value="ECO:0007669"/>
    <property type="project" value="UniProtKB-UniRule"/>
</dbReference>
<keyword evidence="14" id="KW-1185">Reference proteome</keyword>
<feature type="region of interest" description="Disordered" evidence="12">
    <location>
        <begin position="112"/>
        <end position="134"/>
    </location>
</feature>
<evidence type="ECO:0000256" key="1">
    <source>
        <dbReference type="ARBA" id="ARBA00006711"/>
    </source>
</evidence>
<comment type="similarity">
    <text evidence="1 11">Belongs to the RNA polymerase subunit omega family.</text>
</comment>
<dbReference type="HOGENOM" id="CLU_1893614_0_0_0"/>
<dbReference type="Proteomes" id="UP000027059">
    <property type="component" value="Chromosome"/>
</dbReference>
<dbReference type="EC" id="2.7.7.6" evidence="2 11"/>
<dbReference type="InterPro" id="IPR036161">
    <property type="entry name" value="RPB6/omega-like_sf"/>
</dbReference>
<keyword evidence="4 11" id="KW-0240">DNA-directed RNA polymerase</keyword>
<dbReference type="GO" id="GO:0003677">
    <property type="term" value="F:DNA binding"/>
    <property type="evidence" value="ECO:0007669"/>
    <property type="project" value="UniProtKB-UniRule"/>
</dbReference>
<dbReference type="SUPFAM" id="SSF63562">
    <property type="entry name" value="RPB6/omega subunit-like"/>
    <property type="match status" value="1"/>
</dbReference>
<accession>A0A059XZG0</accession>
<dbReference type="HAMAP" id="MF_00366">
    <property type="entry name" value="RNApol_bact_RpoZ"/>
    <property type="match status" value="1"/>
</dbReference>
<dbReference type="PANTHER" id="PTHR34476:SF1">
    <property type="entry name" value="DNA-DIRECTED RNA POLYMERASE SUBUNIT OMEGA"/>
    <property type="match status" value="1"/>
</dbReference>
<evidence type="ECO:0000256" key="11">
    <source>
        <dbReference type="HAMAP-Rule" id="MF_00366"/>
    </source>
</evidence>
<evidence type="ECO:0000256" key="12">
    <source>
        <dbReference type="SAM" id="MobiDB-lite"/>
    </source>
</evidence>
<comment type="catalytic activity">
    <reaction evidence="10 11">
        <text>RNA(n) + a ribonucleoside 5'-triphosphate = RNA(n+1) + diphosphate</text>
        <dbReference type="Rhea" id="RHEA:21248"/>
        <dbReference type="Rhea" id="RHEA-COMP:14527"/>
        <dbReference type="Rhea" id="RHEA-COMP:17342"/>
        <dbReference type="ChEBI" id="CHEBI:33019"/>
        <dbReference type="ChEBI" id="CHEBI:61557"/>
        <dbReference type="ChEBI" id="CHEBI:140395"/>
        <dbReference type="EC" id="2.7.7.6"/>
    </reaction>
</comment>
<dbReference type="InterPro" id="IPR006110">
    <property type="entry name" value="Pol_omega/Rpo6/RPB6"/>
</dbReference>
<evidence type="ECO:0000256" key="2">
    <source>
        <dbReference type="ARBA" id="ARBA00012418"/>
    </source>
</evidence>
<dbReference type="AlphaFoldDB" id="A0A059XZG0"/>
<dbReference type="OrthoDB" id="9815459at2"/>
<reference evidence="13 14" key="2">
    <citation type="journal article" date="2015" name="Biomed. Res. Int.">
        <title>Effects of Arsenite Resistance on the Growth and Functional Gene Expression of Leptospirillum ferriphilum and Acidithiobacillus thiooxidans in Pure Culture and Coculture.</title>
        <authorList>
            <person name="Jiang H."/>
            <person name="Liang Y."/>
            <person name="Yin H."/>
            <person name="Xiao Y."/>
            <person name="Guo X."/>
            <person name="Xu Y."/>
            <person name="Hu Q."/>
            <person name="Liu H."/>
            <person name="Liu X."/>
        </authorList>
    </citation>
    <scope>NUCLEOTIDE SEQUENCE [LARGE SCALE GENOMIC DNA]</scope>
    <source>
        <strain evidence="13 14">YSK</strain>
    </source>
</reference>
<comment type="subunit">
    <text evidence="11">The RNAP catalytic core consists of 2 alpha, 1 beta, 1 beta' and 1 omega subunit. When a sigma factor is associated with the core the holoenzyme is formed, which can initiate transcription.</text>
</comment>
<dbReference type="PANTHER" id="PTHR34476">
    <property type="entry name" value="DNA-DIRECTED RNA POLYMERASE SUBUNIT OMEGA"/>
    <property type="match status" value="1"/>
</dbReference>
<dbReference type="KEGG" id="lfp:Y981_07565"/>
<dbReference type="Pfam" id="PF01192">
    <property type="entry name" value="RNA_pol_Rpb6"/>
    <property type="match status" value="1"/>
</dbReference>
<protein>
    <recommendedName>
        <fullName evidence="3 11">DNA-directed RNA polymerase subunit omega</fullName>
        <shortName evidence="11">RNAP omega subunit</shortName>
        <ecNumber evidence="2 11">2.7.7.6</ecNumber>
    </recommendedName>
    <alternativeName>
        <fullName evidence="9 11">RNA polymerase omega subunit</fullName>
    </alternativeName>
    <alternativeName>
        <fullName evidence="8 11">Transcriptase subunit omega</fullName>
    </alternativeName>
</protein>
<reference evidence="14" key="1">
    <citation type="submission" date="2014-02" db="EMBL/GenBank/DDBJ databases">
        <title>Complete genome sequence and comparative genomic analysis of the nitrogen-fixing bacterium Leptospirillum ferriphilum YSK.</title>
        <authorList>
            <person name="Guo X."/>
            <person name="Yin H."/>
            <person name="Liang Y."/>
            <person name="Hu Q."/>
            <person name="Ma L."/>
            <person name="Xiao Y."/>
            <person name="Zhang X."/>
            <person name="Qiu G."/>
            <person name="Liu X."/>
        </authorList>
    </citation>
    <scope>NUCLEOTIDE SEQUENCE [LARGE SCALE GENOMIC DNA]</scope>
    <source>
        <strain evidence="14">YSK</strain>
    </source>
</reference>
<dbReference type="EMBL" id="CP007243">
    <property type="protein sequence ID" value="AIA30666.1"/>
    <property type="molecule type" value="Genomic_DNA"/>
</dbReference>
<evidence type="ECO:0000256" key="8">
    <source>
        <dbReference type="ARBA" id="ARBA00029924"/>
    </source>
</evidence>
<feature type="compositionally biased region" description="Acidic residues" evidence="12">
    <location>
        <begin position="125"/>
        <end position="134"/>
    </location>
</feature>
<evidence type="ECO:0000256" key="9">
    <source>
        <dbReference type="ARBA" id="ARBA00030998"/>
    </source>
</evidence>
<evidence type="ECO:0000256" key="3">
    <source>
        <dbReference type="ARBA" id="ARBA00013725"/>
    </source>
</evidence>
<dbReference type="Gene3D" id="3.90.940.10">
    <property type="match status" value="1"/>
</dbReference>
<proteinExistence type="inferred from homology"/>